<dbReference type="InterPro" id="IPR014576">
    <property type="entry name" value="Pesterase_YhaO"/>
</dbReference>
<feature type="domain" description="Calcineurin-like phosphoesterase" evidence="2">
    <location>
        <begin position="5"/>
        <end position="201"/>
    </location>
</feature>
<evidence type="ECO:0000259" key="2">
    <source>
        <dbReference type="Pfam" id="PF00149"/>
    </source>
</evidence>
<keyword evidence="3" id="KW-0269">Exonuclease</keyword>
<dbReference type="InterPro" id="IPR004843">
    <property type="entry name" value="Calcineurin-like_PHP"/>
</dbReference>
<dbReference type="PANTHER" id="PTHR30337:SF7">
    <property type="entry name" value="PHOSPHOESTERASE"/>
    <property type="match status" value="1"/>
</dbReference>
<evidence type="ECO:0000313" key="3">
    <source>
        <dbReference type="EMBL" id="RID84631.1"/>
    </source>
</evidence>
<dbReference type="SUPFAM" id="SSF56300">
    <property type="entry name" value="Metallo-dependent phosphatases"/>
    <property type="match status" value="1"/>
</dbReference>
<dbReference type="InterPro" id="IPR029052">
    <property type="entry name" value="Metallo-depent_PP-like"/>
</dbReference>
<accession>A0A398B4Y6</accession>
<sequence>MKEISFIHSADLHLDSPMTGLKALPETIFKRLRQSTFKALANIVDKAIEHQVDFVILAGDIFDGEDRSLKAQSGFRKEMERLGEEGIPAYVIHGNHDHLGGNWPRIELPSNVHIFSDKLGVEHFSKKDGTSVNLYGFSYPERHVQERWINQYEKEDGADFHIGILHGHSEGDTEHGRYAPFTLPELVSKRFDYWALGHIHKRRVLSEDPPVIYPGNPQGRNRKESGPKGCYLVKMYEGGTECRFIETNDIVWQERHVDGSALDSAGTLYRLCRSEIEQVRESGKGTLLLLRIDHVDPTVKELTEAIDSGEMLEILQEDESEEESFVWIAGLTFSRDFRYDREALKAHSEFYGELFSVIDQYDRHEDSLAPLYSHSIARRHTEEQSEETRREVLEEAERMLVELFESD</sequence>
<keyword evidence="4" id="KW-1185">Reference proteome</keyword>
<name>A0A398B4Y6_9BACI</name>
<dbReference type="PIRSF" id="PIRSF033091">
    <property type="entry name" value="Pesterase_YhaO"/>
    <property type="match status" value="1"/>
</dbReference>
<proteinExistence type="predicted"/>
<dbReference type="Proteomes" id="UP000265816">
    <property type="component" value="Unassembled WGS sequence"/>
</dbReference>
<dbReference type="CDD" id="cd00840">
    <property type="entry name" value="MPP_Mre11_N"/>
    <property type="match status" value="1"/>
</dbReference>
<comment type="caution">
    <text evidence="3">The sequence shown here is derived from an EMBL/GenBank/DDBJ whole genome shotgun (WGS) entry which is preliminary data.</text>
</comment>
<dbReference type="InterPro" id="IPR050535">
    <property type="entry name" value="DNA_Repair-Maintenance_Comp"/>
</dbReference>
<evidence type="ECO:0000256" key="1">
    <source>
        <dbReference type="ARBA" id="ARBA00022801"/>
    </source>
</evidence>
<dbReference type="EMBL" id="QWVT01000019">
    <property type="protein sequence ID" value="RID84631.1"/>
    <property type="molecule type" value="Genomic_DNA"/>
</dbReference>
<protein>
    <submittedName>
        <fullName evidence="3">DNA repair exonuclease</fullName>
    </submittedName>
</protein>
<dbReference type="RefSeq" id="WP_119113135.1">
    <property type="nucleotide sequence ID" value="NZ_CBCSEO010000001.1"/>
</dbReference>
<dbReference type="PANTHER" id="PTHR30337">
    <property type="entry name" value="COMPONENT OF ATP-DEPENDENT DSDNA EXONUCLEASE"/>
    <property type="match status" value="1"/>
</dbReference>
<keyword evidence="3" id="KW-0540">Nuclease</keyword>
<dbReference type="Gene3D" id="3.60.21.10">
    <property type="match status" value="1"/>
</dbReference>
<gene>
    <name evidence="3" type="ORF">D1970_12130</name>
</gene>
<dbReference type="OrthoDB" id="9773856at2"/>
<organism evidence="3 4">
    <name type="scientific">Mesobacillus zeae</name>
    <dbReference type="NCBI Taxonomy" id="1917180"/>
    <lineage>
        <taxon>Bacteria</taxon>
        <taxon>Bacillati</taxon>
        <taxon>Bacillota</taxon>
        <taxon>Bacilli</taxon>
        <taxon>Bacillales</taxon>
        <taxon>Bacillaceae</taxon>
        <taxon>Mesobacillus</taxon>
    </lineage>
</organism>
<evidence type="ECO:0000313" key="4">
    <source>
        <dbReference type="Proteomes" id="UP000265816"/>
    </source>
</evidence>
<dbReference type="GO" id="GO:0004527">
    <property type="term" value="F:exonuclease activity"/>
    <property type="evidence" value="ECO:0007669"/>
    <property type="project" value="UniProtKB-KW"/>
</dbReference>
<keyword evidence="1" id="KW-0378">Hydrolase</keyword>
<dbReference type="Pfam" id="PF00149">
    <property type="entry name" value="Metallophos"/>
    <property type="match status" value="1"/>
</dbReference>
<reference evidence="3 4" key="1">
    <citation type="submission" date="2018-08" db="EMBL/GenBank/DDBJ databases">
        <title>Bacillus jemisoniae sp. nov., Bacillus chryseoplanitiae sp. nov., Bacillus resnikiae sp. nov., and Bacillus frankliniae sp. nov., isolated from Viking spacecraft and associated surfaces.</title>
        <authorList>
            <person name="Seuylemezian A."/>
            <person name="Vaishampayan P."/>
        </authorList>
    </citation>
    <scope>NUCLEOTIDE SEQUENCE [LARGE SCALE GENOMIC DNA]</scope>
    <source>
        <strain evidence="3 4">JJ-247</strain>
    </source>
</reference>
<dbReference type="InterPro" id="IPR041796">
    <property type="entry name" value="Mre11_N"/>
</dbReference>
<dbReference type="AlphaFoldDB" id="A0A398B4Y6"/>